<feature type="compositionally biased region" description="Polar residues" evidence="1">
    <location>
        <begin position="686"/>
        <end position="695"/>
    </location>
</feature>
<feature type="region of interest" description="Disordered" evidence="1">
    <location>
        <begin position="1"/>
        <end position="57"/>
    </location>
</feature>
<reference evidence="3 4" key="1">
    <citation type="submission" date="2024-02" db="EMBL/GenBank/DDBJ databases">
        <title>De novo assembly and annotation of 12 fungi associated with fruit tree decline syndrome in Ontario, Canada.</title>
        <authorList>
            <person name="Sulman M."/>
            <person name="Ellouze W."/>
            <person name="Ilyukhin E."/>
        </authorList>
    </citation>
    <scope>NUCLEOTIDE SEQUENCE [LARGE SCALE GENOMIC DNA]</scope>
    <source>
        <strain evidence="3 4">M42-189</strain>
    </source>
</reference>
<organism evidence="3 4">
    <name type="scientific">Paraconiothyrium brasiliense</name>
    <dbReference type="NCBI Taxonomy" id="300254"/>
    <lineage>
        <taxon>Eukaryota</taxon>
        <taxon>Fungi</taxon>
        <taxon>Dikarya</taxon>
        <taxon>Ascomycota</taxon>
        <taxon>Pezizomycotina</taxon>
        <taxon>Dothideomycetes</taxon>
        <taxon>Pleosporomycetidae</taxon>
        <taxon>Pleosporales</taxon>
        <taxon>Massarineae</taxon>
        <taxon>Didymosphaeriaceae</taxon>
        <taxon>Paraconiothyrium</taxon>
    </lineage>
</organism>
<dbReference type="Proteomes" id="UP001521785">
    <property type="component" value="Unassembled WGS sequence"/>
</dbReference>
<accession>A0ABR3QWU6</accession>
<protein>
    <recommendedName>
        <fullName evidence="2">Protein kinase domain-containing protein</fullName>
    </recommendedName>
</protein>
<evidence type="ECO:0000313" key="3">
    <source>
        <dbReference type="EMBL" id="KAL1596508.1"/>
    </source>
</evidence>
<feature type="region of interest" description="Disordered" evidence="1">
    <location>
        <begin position="630"/>
        <end position="701"/>
    </location>
</feature>
<dbReference type="PANTHER" id="PTHR24359">
    <property type="entry name" value="SERINE/THREONINE-PROTEIN KINASE SBK1"/>
    <property type="match status" value="1"/>
</dbReference>
<dbReference type="EMBL" id="JAKJXO020000014">
    <property type="protein sequence ID" value="KAL1596508.1"/>
    <property type="molecule type" value="Genomic_DNA"/>
</dbReference>
<dbReference type="PROSITE" id="PS50011">
    <property type="entry name" value="PROTEIN_KINASE_DOM"/>
    <property type="match status" value="1"/>
</dbReference>
<evidence type="ECO:0000256" key="1">
    <source>
        <dbReference type="SAM" id="MobiDB-lite"/>
    </source>
</evidence>
<dbReference type="CDD" id="cd00180">
    <property type="entry name" value="PKc"/>
    <property type="match status" value="1"/>
</dbReference>
<dbReference type="InterPro" id="IPR011009">
    <property type="entry name" value="Kinase-like_dom_sf"/>
</dbReference>
<feature type="compositionally biased region" description="Basic and acidic residues" evidence="1">
    <location>
        <begin position="1"/>
        <end position="12"/>
    </location>
</feature>
<keyword evidence="4" id="KW-1185">Reference proteome</keyword>
<feature type="compositionally biased region" description="Polar residues" evidence="1">
    <location>
        <begin position="649"/>
        <end position="666"/>
    </location>
</feature>
<dbReference type="Pfam" id="PF00069">
    <property type="entry name" value="Pkinase"/>
    <property type="match status" value="1"/>
</dbReference>
<sequence length="727" mass="83102">MDSSLLEEHQADENELTSSPRVTPSVEPALFLPTNSVDQSQYNNSEHEGNSVSQDNRADTIIYKSTRQAANVAPIVVANLDKSTNESPLRSSAIKKSPKSSPLESELRSALRKYKGEDKHEFLPIDAFDRVIQTESITKELCRWNGLQDAVTMANNVMGSDLPDERRDGQMKRKIFAILVLMEKARKIEQFVKLQIYDHQLPFKFQKGTTGRFEIEDRYGHGLFVEMFKKQILCESFRDHQWEVLAPCFELSLDPTQKIQHLDLNLYERLPFIESEQVYEGEPELAQGGYAQAPGKETYFAVKRLHRDEEDYRQRGETDNYEARVLKRLNHLEDPHIIRLLGTFSYENHFHMIFPWANGNLQDFWKTYIDDPTARTTGLLAQWLCKQMIGLSNALKNVHNTQRSERRPQDLSPDFDTRTHGRHGDIKPENILWFRKDDPGSDQESLGVLKLADFGLADFHSERSKSGVNAKGVTQTYQAPEFDVLGVVSQKYDMWSLGCVLLEFAVWYVDGWEGVDGFSQRRSDETETGIRMDKFYEIRSEKSSTQNTRRAKLKSSVADIHTFLTKDPRTSVRCSDFIMDILDLARDDLLRMSPKKRAHCDSVVKKLTTIAKRCAEDPLYSTQLLKTADTVQRPHSELSSKIPSEPNENRTQLIPEQNNGEANTEVTPEAIRQVLPEESRADANSPLISESGSTSARKERKHPLKIWLETMSRTLCGCLGSKSTKDS</sequence>
<name>A0ABR3QWU6_9PLEO</name>
<gene>
    <name evidence="3" type="ORF">SLS60_009155</name>
</gene>
<dbReference type="PANTHER" id="PTHR24359:SF37">
    <property type="entry name" value="PROTEIN KINASE DOMAIN-CONTAINING PROTEIN"/>
    <property type="match status" value="1"/>
</dbReference>
<feature type="region of interest" description="Disordered" evidence="1">
    <location>
        <begin position="398"/>
        <end position="423"/>
    </location>
</feature>
<feature type="compositionally biased region" description="Basic and acidic residues" evidence="1">
    <location>
        <begin position="402"/>
        <end position="423"/>
    </location>
</feature>
<dbReference type="InterPro" id="IPR000719">
    <property type="entry name" value="Prot_kinase_dom"/>
</dbReference>
<evidence type="ECO:0000259" key="2">
    <source>
        <dbReference type="PROSITE" id="PS50011"/>
    </source>
</evidence>
<dbReference type="SMART" id="SM00220">
    <property type="entry name" value="S_TKc"/>
    <property type="match status" value="1"/>
</dbReference>
<feature type="domain" description="Protein kinase" evidence="2">
    <location>
        <begin position="213"/>
        <end position="620"/>
    </location>
</feature>
<evidence type="ECO:0000313" key="4">
    <source>
        <dbReference type="Proteomes" id="UP001521785"/>
    </source>
</evidence>
<dbReference type="Gene3D" id="1.10.510.10">
    <property type="entry name" value="Transferase(Phosphotransferase) domain 1"/>
    <property type="match status" value="1"/>
</dbReference>
<proteinExistence type="predicted"/>
<dbReference type="SUPFAM" id="SSF56112">
    <property type="entry name" value="Protein kinase-like (PK-like)"/>
    <property type="match status" value="1"/>
</dbReference>
<feature type="compositionally biased region" description="Polar residues" evidence="1">
    <location>
        <begin position="33"/>
        <end position="55"/>
    </location>
</feature>
<comment type="caution">
    <text evidence="3">The sequence shown here is derived from an EMBL/GenBank/DDBJ whole genome shotgun (WGS) entry which is preliminary data.</text>
</comment>